<keyword evidence="8 9" id="KW-0472">Membrane</keyword>
<evidence type="ECO:0000313" key="13">
    <source>
        <dbReference type="EMBL" id="BCU81347.1"/>
    </source>
</evidence>
<dbReference type="SUPFAM" id="SSF82866">
    <property type="entry name" value="Multidrug efflux transporter AcrB transmembrane domain"/>
    <property type="match status" value="1"/>
</dbReference>
<feature type="transmembrane region" description="Helical" evidence="9">
    <location>
        <begin position="294"/>
        <end position="315"/>
    </location>
</feature>
<comment type="similarity">
    <text evidence="9">Belongs to the SecD/SecF family. SecD subfamily.</text>
</comment>
<keyword evidence="5 9" id="KW-0653">Protein transport</keyword>
<dbReference type="Gene3D" id="3.30.70.3220">
    <property type="match status" value="1"/>
</dbReference>
<evidence type="ECO:0000256" key="9">
    <source>
        <dbReference type="HAMAP-Rule" id="MF_01463"/>
    </source>
</evidence>
<evidence type="ECO:0000259" key="12">
    <source>
        <dbReference type="Pfam" id="PF22599"/>
    </source>
</evidence>
<name>A0A8D5ZMW8_9BACL</name>
<dbReference type="Pfam" id="PF02355">
    <property type="entry name" value="SecD_SecF_C"/>
    <property type="match status" value="1"/>
</dbReference>
<comment type="caution">
    <text evidence="9">Lacks conserved residue(s) required for the propagation of feature annotation.</text>
</comment>
<dbReference type="InterPro" id="IPR054384">
    <property type="entry name" value="SecDF_P1_head"/>
</dbReference>
<reference evidence="13" key="1">
    <citation type="journal article" date="2013" name="Int. J. Syst. Evol. Microbiol.">
        <title>Polycladomyces abyssicola gen. nov., sp. nov., a thermophilic filamentous bacterium isolated from hemipelagic sediment.</title>
        <authorList>
            <person name="Tsubouchi T."/>
            <person name="Shimane Y."/>
            <person name="Mori K."/>
            <person name="Usui K."/>
            <person name="Hiraki T."/>
            <person name="Tame A."/>
            <person name="Uematsu K."/>
            <person name="Maruyama T."/>
            <person name="Hatada Y."/>
        </authorList>
    </citation>
    <scope>NUCLEOTIDE SEQUENCE</scope>
    <source>
        <strain evidence="13">JIR-001</strain>
    </source>
</reference>
<keyword evidence="4 9" id="KW-0812">Transmembrane</keyword>
<dbReference type="GO" id="GO:0005886">
    <property type="term" value="C:plasma membrane"/>
    <property type="evidence" value="ECO:0007669"/>
    <property type="project" value="UniProtKB-SubCell"/>
</dbReference>
<evidence type="ECO:0000259" key="10">
    <source>
        <dbReference type="Pfam" id="PF02355"/>
    </source>
</evidence>
<dbReference type="Gene3D" id="1.20.1640.10">
    <property type="entry name" value="Multidrug efflux transporter AcrB transmembrane domain"/>
    <property type="match status" value="1"/>
</dbReference>
<dbReference type="Pfam" id="PF22599">
    <property type="entry name" value="SecDF_P1_head"/>
    <property type="match status" value="1"/>
</dbReference>
<comment type="subcellular location">
    <subcellularLocation>
        <location evidence="1 9">Cell membrane</location>
        <topology evidence="1 9">Multi-pass membrane protein</topology>
    </subcellularLocation>
</comment>
<keyword evidence="2 9" id="KW-0813">Transport</keyword>
<accession>A0A8D5ZMW8</accession>
<dbReference type="PANTHER" id="PTHR30081:SF1">
    <property type="entry name" value="PROTEIN TRANSLOCASE SUBUNIT SECD"/>
    <property type="match status" value="1"/>
</dbReference>
<dbReference type="Pfam" id="PF21760">
    <property type="entry name" value="SecD_1st"/>
    <property type="match status" value="1"/>
</dbReference>
<sequence length="413" mass="44841">MRVRWGQLVWFSLLVIAVLATVALTTKDVVKRITLGLDLRGGFEVLYEAKPHEKGQKITPQTLASAAEALRNRIDVLGVTEPDITIEGNNRIRVQLAGVKDKEKARDILGKPARLTFRDPTGKKVLLDGGDLKEGGASQDYDQNGRPAVSLELKNPEKFYDLTRKYVGQPMPIYLDDQQLDAPVINEPIPNGKAIITGNFTAESAKTLANLLNAGSLPVDLKEKQSYSVDASLGQDSLMKSLRAGLIALVMIFVFVIGYYRLPGLIAVLTLVAYSYLVLLTFSLLKVTLTLPGIAAYILGIGMAVDANIIMYERIKEEMRRGKSIPASVRSGSRRSFLTIFDANITTVLAAAVLFYFGTAGVKGFAVSLIVSIAVSFLTAVALARILMTLLLKANVLKSPGLFGVKESEIGEL</sequence>
<dbReference type="EMBL" id="AP024601">
    <property type="protein sequence ID" value="BCU81347.1"/>
    <property type="molecule type" value="Genomic_DNA"/>
</dbReference>
<evidence type="ECO:0000256" key="1">
    <source>
        <dbReference type="ARBA" id="ARBA00004651"/>
    </source>
</evidence>
<dbReference type="FunFam" id="1.20.1640.10:FF:000004">
    <property type="entry name" value="Protein translocase subunit SecD"/>
    <property type="match status" value="1"/>
</dbReference>
<feature type="domain" description="Protein export membrane protein SecD/SecF C-terminal" evidence="10">
    <location>
        <begin position="220"/>
        <end position="391"/>
    </location>
</feature>
<evidence type="ECO:0000256" key="2">
    <source>
        <dbReference type="ARBA" id="ARBA00022448"/>
    </source>
</evidence>
<dbReference type="NCBIfam" id="TIGR00916">
    <property type="entry name" value="2A0604s01"/>
    <property type="match status" value="1"/>
</dbReference>
<dbReference type="HAMAP" id="MF_01463_B">
    <property type="entry name" value="SecD_B"/>
    <property type="match status" value="1"/>
</dbReference>
<feature type="transmembrane region" description="Helical" evidence="9">
    <location>
        <begin position="267"/>
        <end position="288"/>
    </location>
</feature>
<protein>
    <recommendedName>
        <fullName evidence="9">Protein translocase subunit SecD</fullName>
    </recommendedName>
</protein>
<evidence type="ECO:0000256" key="3">
    <source>
        <dbReference type="ARBA" id="ARBA00022475"/>
    </source>
</evidence>
<dbReference type="GO" id="GO:0043952">
    <property type="term" value="P:protein transport by the Sec complex"/>
    <property type="evidence" value="ECO:0007669"/>
    <property type="project" value="UniProtKB-UniRule"/>
</dbReference>
<feature type="transmembrane region" description="Helical" evidence="9">
    <location>
        <begin position="242"/>
        <end position="260"/>
    </location>
</feature>
<dbReference type="GO" id="GO:0065002">
    <property type="term" value="P:intracellular protein transmembrane transport"/>
    <property type="evidence" value="ECO:0007669"/>
    <property type="project" value="UniProtKB-UniRule"/>
</dbReference>
<dbReference type="InterPro" id="IPR048631">
    <property type="entry name" value="SecD_1st"/>
</dbReference>
<keyword evidence="6 9" id="KW-1133">Transmembrane helix</keyword>
<dbReference type="InterPro" id="IPR005791">
    <property type="entry name" value="SecD"/>
</dbReference>
<comment type="subunit">
    <text evidence="9">Forms a complex with SecF. Part of the essential Sec protein translocation apparatus which comprises SecA, SecYEG and auxiliary proteins SecDF. Other proteins may also be involved.</text>
</comment>
<feature type="transmembrane region" description="Helical" evidence="9">
    <location>
        <begin position="364"/>
        <end position="388"/>
    </location>
</feature>
<dbReference type="GO" id="GO:0015450">
    <property type="term" value="F:protein-transporting ATPase activity"/>
    <property type="evidence" value="ECO:0007669"/>
    <property type="project" value="InterPro"/>
</dbReference>
<keyword evidence="3 9" id="KW-1003">Cell membrane</keyword>
<dbReference type="InterPro" id="IPR022813">
    <property type="entry name" value="SecD/SecF_arch_bac"/>
</dbReference>
<evidence type="ECO:0000256" key="7">
    <source>
        <dbReference type="ARBA" id="ARBA00023010"/>
    </source>
</evidence>
<dbReference type="AlphaFoldDB" id="A0A8D5ZMW8"/>
<evidence type="ECO:0000256" key="4">
    <source>
        <dbReference type="ARBA" id="ARBA00022692"/>
    </source>
</evidence>
<dbReference type="KEGG" id="pabs:JIR001_11300"/>
<proteinExistence type="inferred from homology"/>
<keyword evidence="7 9" id="KW-0811">Translocation</keyword>
<dbReference type="Proteomes" id="UP000677436">
    <property type="component" value="Chromosome"/>
</dbReference>
<feature type="domain" description="Protein translocase subunit SecDF P1" evidence="11">
    <location>
        <begin position="65"/>
        <end position="120"/>
    </location>
</feature>
<reference evidence="13" key="2">
    <citation type="journal article" date="2021" name="Microbiol. Resour. Announc.">
        <title>Complete Genome Sequence of Polycladomyces abyssicola JIR-001T, Isolated from Hemipelagic Sediment in Deep Seawater.</title>
        <authorList>
            <person name="Tsubouchi T."/>
            <person name="Kaneko Y."/>
        </authorList>
    </citation>
    <scope>NUCLEOTIDE SEQUENCE</scope>
    <source>
        <strain evidence="13">JIR-001</strain>
    </source>
</reference>
<dbReference type="InterPro" id="IPR048634">
    <property type="entry name" value="SecD_SecF_C"/>
</dbReference>
<gene>
    <name evidence="9" type="primary">secD</name>
    <name evidence="13" type="ORF">JIR001_11300</name>
</gene>
<feature type="domain" description="SecDF P1 head subdomain" evidence="12">
    <location>
        <begin position="123"/>
        <end position="219"/>
    </location>
</feature>
<keyword evidence="14" id="KW-1185">Reference proteome</keyword>
<dbReference type="RefSeq" id="WP_246512211.1">
    <property type="nucleotide sequence ID" value="NZ_AP024601.1"/>
</dbReference>
<evidence type="ECO:0000313" key="14">
    <source>
        <dbReference type="Proteomes" id="UP000677436"/>
    </source>
</evidence>
<evidence type="ECO:0000256" key="5">
    <source>
        <dbReference type="ARBA" id="ARBA00022927"/>
    </source>
</evidence>
<comment type="function">
    <text evidence="9">Part of the Sec protein translocase complex. Interacts with the SecYEG preprotein conducting channel. SecDF uses the proton motive force (PMF) to complete protein translocation after the ATP-dependent function of SecA.</text>
</comment>
<organism evidence="13 14">
    <name type="scientific">Polycladomyces abyssicola</name>
    <dbReference type="NCBI Taxonomy" id="1125966"/>
    <lineage>
        <taxon>Bacteria</taxon>
        <taxon>Bacillati</taxon>
        <taxon>Bacillota</taxon>
        <taxon>Bacilli</taxon>
        <taxon>Bacillales</taxon>
        <taxon>Thermoactinomycetaceae</taxon>
        <taxon>Polycladomyces</taxon>
    </lineage>
</organism>
<dbReference type="InterPro" id="IPR001036">
    <property type="entry name" value="Acrflvin-R"/>
</dbReference>
<evidence type="ECO:0000256" key="6">
    <source>
        <dbReference type="ARBA" id="ARBA00022989"/>
    </source>
</evidence>
<evidence type="ECO:0000259" key="11">
    <source>
        <dbReference type="Pfam" id="PF21760"/>
    </source>
</evidence>
<dbReference type="InterPro" id="IPR055344">
    <property type="entry name" value="SecD_SecF_C_bact"/>
</dbReference>
<dbReference type="NCBIfam" id="TIGR01129">
    <property type="entry name" value="secD"/>
    <property type="match status" value="1"/>
</dbReference>
<feature type="transmembrane region" description="Helical" evidence="9">
    <location>
        <begin position="336"/>
        <end position="358"/>
    </location>
</feature>
<dbReference type="PRINTS" id="PR00702">
    <property type="entry name" value="ACRIFLAVINRP"/>
</dbReference>
<dbReference type="GO" id="GO:0006605">
    <property type="term" value="P:protein targeting"/>
    <property type="evidence" value="ECO:0007669"/>
    <property type="project" value="UniProtKB-UniRule"/>
</dbReference>
<evidence type="ECO:0000256" key="8">
    <source>
        <dbReference type="ARBA" id="ARBA00023136"/>
    </source>
</evidence>
<dbReference type="PANTHER" id="PTHR30081">
    <property type="entry name" value="PROTEIN-EXPORT MEMBRANE PROTEIN SEC"/>
    <property type="match status" value="1"/>
</dbReference>